<dbReference type="Pfam" id="PF08268">
    <property type="entry name" value="FBA_3"/>
    <property type="match status" value="1"/>
</dbReference>
<organism evidence="2 3">
    <name type="scientific">Acer negundo</name>
    <name type="common">Box elder</name>
    <dbReference type="NCBI Taxonomy" id="4023"/>
    <lineage>
        <taxon>Eukaryota</taxon>
        <taxon>Viridiplantae</taxon>
        <taxon>Streptophyta</taxon>
        <taxon>Embryophyta</taxon>
        <taxon>Tracheophyta</taxon>
        <taxon>Spermatophyta</taxon>
        <taxon>Magnoliopsida</taxon>
        <taxon>eudicotyledons</taxon>
        <taxon>Gunneridae</taxon>
        <taxon>Pentapetalae</taxon>
        <taxon>rosids</taxon>
        <taxon>malvids</taxon>
        <taxon>Sapindales</taxon>
        <taxon>Sapindaceae</taxon>
        <taxon>Hippocastanoideae</taxon>
        <taxon>Acereae</taxon>
        <taxon>Acer</taxon>
    </lineage>
</organism>
<name>A0AAD5IWL3_ACENE</name>
<proteinExistence type="predicted"/>
<dbReference type="AlphaFoldDB" id="A0AAD5IWL3"/>
<sequence>MEYLPCKIVLDILSRLPVTSLLQFKLVCKAWHNLAQDPLLVSMHFYHAPENDPCLIIHCDHPSRNQLYSLELSDPENDQRVNKLCVPMFPEFDIKGSCKGLLCLCDSSTRDSLYAYNPFTRNYVELPKSIDETLYDLSLVFGFGFNQKTKEYKVVKVVYWRIRTRYPLQSEVQVFTLGKPSWRSLAKYLTILMLKGHHRFLSMEDFIGLLGHEGGCLAGVLHQNYGQLEIWVMKEYDVKESWIKEFNIAIHVPRGLEHADRNSAEPFRDSKFYRKSSFVRVLGLLKNGEVLLEYKCRALVTYDQKDGTFKDLTFPGMPYWFEAVVHEGSFNWIDTLTG</sequence>
<dbReference type="EMBL" id="JAJSOW010000102">
    <property type="protein sequence ID" value="KAI9178357.1"/>
    <property type="molecule type" value="Genomic_DNA"/>
</dbReference>
<evidence type="ECO:0000313" key="2">
    <source>
        <dbReference type="EMBL" id="KAI9178357.1"/>
    </source>
</evidence>
<reference evidence="2" key="1">
    <citation type="journal article" date="2022" name="Plant J.">
        <title>Strategies of tolerance reflected in two North American maple genomes.</title>
        <authorList>
            <person name="McEvoy S.L."/>
            <person name="Sezen U.U."/>
            <person name="Trouern-Trend A."/>
            <person name="McMahon S.M."/>
            <person name="Schaberg P.G."/>
            <person name="Yang J."/>
            <person name="Wegrzyn J.L."/>
            <person name="Swenson N.G."/>
        </authorList>
    </citation>
    <scope>NUCLEOTIDE SEQUENCE</scope>
    <source>
        <strain evidence="2">91603</strain>
    </source>
</reference>
<dbReference type="Gene3D" id="1.20.1280.50">
    <property type="match status" value="1"/>
</dbReference>
<comment type="caution">
    <text evidence="2">The sequence shown here is derived from an EMBL/GenBank/DDBJ whole genome shotgun (WGS) entry which is preliminary data.</text>
</comment>
<protein>
    <recommendedName>
        <fullName evidence="1">F-box domain-containing protein</fullName>
    </recommendedName>
</protein>
<dbReference type="PANTHER" id="PTHR31672">
    <property type="entry name" value="BNACNNG10540D PROTEIN"/>
    <property type="match status" value="1"/>
</dbReference>
<evidence type="ECO:0000259" key="1">
    <source>
        <dbReference type="PROSITE" id="PS50181"/>
    </source>
</evidence>
<dbReference type="SMART" id="SM00256">
    <property type="entry name" value="FBOX"/>
    <property type="match status" value="1"/>
</dbReference>
<dbReference type="InterPro" id="IPR017451">
    <property type="entry name" value="F-box-assoc_interact_dom"/>
</dbReference>
<keyword evidence="3" id="KW-1185">Reference proteome</keyword>
<dbReference type="NCBIfam" id="TIGR01640">
    <property type="entry name" value="F_box_assoc_1"/>
    <property type="match status" value="1"/>
</dbReference>
<dbReference type="InterPro" id="IPR001810">
    <property type="entry name" value="F-box_dom"/>
</dbReference>
<dbReference type="Proteomes" id="UP001064489">
    <property type="component" value="Chromosome 5"/>
</dbReference>
<dbReference type="InterPro" id="IPR036047">
    <property type="entry name" value="F-box-like_dom_sf"/>
</dbReference>
<accession>A0AAD5IWL3</accession>
<dbReference type="InterPro" id="IPR013187">
    <property type="entry name" value="F-box-assoc_dom_typ3"/>
</dbReference>
<dbReference type="InterPro" id="IPR050796">
    <property type="entry name" value="SCF_F-box_component"/>
</dbReference>
<reference evidence="2" key="2">
    <citation type="submission" date="2023-02" db="EMBL/GenBank/DDBJ databases">
        <authorList>
            <person name="Swenson N.G."/>
            <person name="Wegrzyn J.L."/>
            <person name="Mcevoy S.L."/>
        </authorList>
    </citation>
    <scope>NUCLEOTIDE SEQUENCE</scope>
    <source>
        <strain evidence="2">91603</strain>
        <tissue evidence="2">Leaf</tissue>
    </source>
</reference>
<evidence type="ECO:0000313" key="3">
    <source>
        <dbReference type="Proteomes" id="UP001064489"/>
    </source>
</evidence>
<dbReference type="PROSITE" id="PS50181">
    <property type="entry name" value="FBOX"/>
    <property type="match status" value="1"/>
</dbReference>
<gene>
    <name evidence="2" type="ORF">LWI28_025611</name>
</gene>
<dbReference type="CDD" id="cd22157">
    <property type="entry name" value="F-box_AtFBW1-like"/>
    <property type="match status" value="1"/>
</dbReference>
<dbReference type="Pfam" id="PF12937">
    <property type="entry name" value="F-box-like"/>
    <property type="match status" value="1"/>
</dbReference>
<feature type="domain" description="F-box" evidence="1">
    <location>
        <begin position="1"/>
        <end position="48"/>
    </location>
</feature>
<dbReference type="SUPFAM" id="SSF81383">
    <property type="entry name" value="F-box domain"/>
    <property type="match status" value="1"/>
</dbReference>
<dbReference type="PANTHER" id="PTHR31672:SF13">
    <property type="entry name" value="F-BOX PROTEIN CPR30-LIKE"/>
    <property type="match status" value="1"/>
</dbReference>